<protein>
    <submittedName>
        <fullName evidence="1">Uncharacterized protein</fullName>
    </submittedName>
</protein>
<reference evidence="1 2" key="2">
    <citation type="journal article" date="2017" name="Front. Plant Sci.">
        <title>Gene Classification and Mining of Molecular Markers Useful in Red Clover (Trifolium pratense) Breeding.</title>
        <authorList>
            <person name="Istvanek J."/>
            <person name="Dluhosova J."/>
            <person name="Dluhos P."/>
            <person name="Patkova L."/>
            <person name="Nedelnik J."/>
            <person name="Repkova J."/>
        </authorList>
    </citation>
    <scope>NUCLEOTIDE SEQUENCE [LARGE SCALE GENOMIC DNA]</scope>
    <source>
        <strain evidence="2">cv. Tatra</strain>
        <tissue evidence="1">Young leaves</tissue>
    </source>
</reference>
<proteinExistence type="predicted"/>
<organism evidence="1 2">
    <name type="scientific">Trifolium pratense</name>
    <name type="common">Red clover</name>
    <dbReference type="NCBI Taxonomy" id="57577"/>
    <lineage>
        <taxon>Eukaryota</taxon>
        <taxon>Viridiplantae</taxon>
        <taxon>Streptophyta</taxon>
        <taxon>Embryophyta</taxon>
        <taxon>Tracheophyta</taxon>
        <taxon>Spermatophyta</taxon>
        <taxon>Magnoliopsida</taxon>
        <taxon>eudicotyledons</taxon>
        <taxon>Gunneridae</taxon>
        <taxon>Pentapetalae</taxon>
        <taxon>rosids</taxon>
        <taxon>fabids</taxon>
        <taxon>Fabales</taxon>
        <taxon>Fabaceae</taxon>
        <taxon>Papilionoideae</taxon>
        <taxon>50 kb inversion clade</taxon>
        <taxon>NPAAA clade</taxon>
        <taxon>Hologalegina</taxon>
        <taxon>IRL clade</taxon>
        <taxon>Trifolieae</taxon>
        <taxon>Trifolium</taxon>
    </lineage>
</organism>
<gene>
    <name evidence="1" type="ORF">L195_g037536</name>
</gene>
<dbReference type="AlphaFoldDB" id="A0A2K3LSJ3"/>
<name>A0A2K3LSJ3_TRIPR</name>
<dbReference type="Proteomes" id="UP000236291">
    <property type="component" value="Unassembled WGS sequence"/>
</dbReference>
<evidence type="ECO:0000313" key="2">
    <source>
        <dbReference type="Proteomes" id="UP000236291"/>
    </source>
</evidence>
<accession>A0A2K3LSJ3</accession>
<dbReference type="EMBL" id="ASHM01040072">
    <property type="protein sequence ID" value="PNX81515.1"/>
    <property type="molecule type" value="Genomic_DNA"/>
</dbReference>
<sequence>MVLSSPDMPLTTGTKTRIVPKFYAPLVGAMVLTQAALTAAVPPLDSKDL</sequence>
<comment type="caution">
    <text evidence="1">The sequence shown here is derived from an EMBL/GenBank/DDBJ whole genome shotgun (WGS) entry which is preliminary data.</text>
</comment>
<feature type="non-terminal residue" evidence="1">
    <location>
        <position position="49"/>
    </location>
</feature>
<evidence type="ECO:0000313" key="1">
    <source>
        <dbReference type="EMBL" id="PNX81515.1"/>
    </source>
</evidence>
<reference evidence="1 2" key="1">
    <citation type="journal article" date="2014" name="Am. J. Bot.">
        <title>Genome assembly and annotation for red clover (Trifolium pratense; Fabaceae).</title>
        <authorList>
            <person name="Istvanek J."/>
            <person name="Jaros M."/>
            <person name="Krenek A."/>
            <person name="Repkova J."/>
        </authorList>
    </citation>
    <scope>NUCLEOTIDE SEQUENCE [LARGE SCALE GENOMIC DNA]</scope>
    <source>
        <strain evidence="2">cv. Tatra</strain>
        <tissue evidence="1">Young leaves</tissue>
    </source>
</reference>